<name>A0A328ADU1_9CAUL</name>
<evidence type="ECO:0000256" key="5">
    <source>
        <dbReference type="SAM" id="SignalP"/>
    </source>
</evidence>
<dbReference type="PANTHER" id="PTHR47234">
    <property type="match status" value="1"/>
</dbReference>
<dbReference type="Pfam" id="PF00593">
    <property type="entry name" value="TonB_dep_Rec_b-barrel"/>
    <property type="match status" value="1"/>
</dbReference>
<dbReference type="Gene3D" id="2.40.170.20">
    <property type="entry name" value="TonB-dependent receptor, beta-barrel domain"/>
    <property type="match status" value="1"/>
</dbReference>
<evidence type="ECO:0000256" key="1">
    <source>
        <dbReference type="ARBA" id="ARBA00004442"/>
    </source>
</evidence>
<proteinExistence type="inferred from homology"/>
<sequence>MMRALYGASSVAVLISLMSVGMPGSAWAQAGASAATPGSSAGAQLDEVVVTGSLIRGTPLDAALPVEVYSNEELERRGAPSALEFAKTLTISGPITGESYYFGGPALTGSVQFNLRGIGANKTLTLLNGRRMNANTANIPSIALARTEILKEGAAVTYGADATGGVVNFITRDHFEGLQVEGQYKQISGSRGDYSLGVMGGTGSDRVNFLWSAEYEHRSRLHALDRDFTHASLDPTRAGYNPAPWSTLTNLAGWIPRGALPAIPSATDVGEFGPAVGGIVSDFTPASCAAVGGRYDNNFTCAYNYIPYYNLVEPTDTYRAYAQLNADVTDNMKFHFDVSYGQVTVPEIFGSPAQPISRGPALATGAVNQLYVPITNPYAAAFAASKGITGAQGFTPVTYRLLGHGGNSALSSNGFGVPDRVENQMWRVSAGLRGTLGEWASFARDVGYDFAVTYNQANSFNTHPDTVGFRLQQALNGFGGPGCQAPDLDPNRFGTQNPAAAGQGACQWWNPFASSFAGQPVRGLANPNYVAGSENSAELTRWLFNPRGIETVSSDLTVDLVFDGRSGPRLPGGQVGWAVGAQARAFESRQNNSDPLFNGTVQCEWPRGTTSANGPGSLPMEANPLPTTDPNFRGCTPDAPGPFVLFAPDPPDYADRQQYSVFAEVDIPILDTLNVQAAVRREEFSGGLGATVYKLAGKWNVWGPLSLRGSYGTNYQTPPVGTIPGSVVVNARTITVAGGNWLAVNFITDAGLKPETAKTWNAGVIWQSRGLMDGHTFRAIVDYFDIRTQDEIGQVADPNQIASLVFNGPGGTITTCDPARQPLLQRITFNAGCAVGMSGVGTFSGLSTLVGNGPGQTTNGFDIQADYTLPVGNGDLSLNLTATRVTELRTGPTSLDGVVVSTGDDRLGTLNFATFAQAAPKLRANLAANYSLGRQNLRVGVNYVSAVTDERPGIQYGEEGEDWITVDLTYRVELANELALTASVANLFDRDPPPAQEELGYDPFLANPLGRTFEIGIRKTF</sequence>
<dbReference type="Pfam" id="PF07715">
    <property type="entry name" value="Plug"/>
    <property type="match status" value="1"/>
</dbReference>
<keyword evidence="5" id="KW-0732">Signal</keyword>
<reference evidence="9" key="1">
    <citation type="submission" date="2018-05" db="EMBL/GenBank/DDBJ databases">
        <authorList>
            <person name="Li X."/>
        </authorList>
    </citation>
    <scope>NUCLEOTIDE SEQUENCE [LARGE SCALE GENOMIC DNA]</scope>
    <source>
        <strain evidence="9">YIM 73061</strain>
    </source>
</reference>
<dbReference type="InterPro" id="IPR012910">
    <property type="entry name" value="Plug_dom"/>
</dbReference>
<evidence type="ECO:0000259" key="6">
    <source>
        <dbReference type="Pfam" id="PF00593"/>
    </source>
</evidence>
<dbReference type="OrthoDB" id="7051241at2"/>
<keyword evidence="3" id="KW-0998">Cell outer membrane</keyword>
<evidence type="ECO:0000313" key="8">
    <source>
        <dbReference type="EMBL" id="RAK52801.1"/>
    </source>
</evidence>
<keyword evidence="8" id="KW-0675">Receptor</keyword>
<evidence type="ECO:0000256" key="2">
    <source>
        <dbReference type="ARBA" id="ARBA00023136"/>
    </source>
</evidence>
<evidence type="ECO:0000256" key="4">
    <source>
        <dbReference type="RuleBase" id="RU003357"/>
    </source>
</evidence>
<feature type="domain" description="TonB-dependent receptor-like beta-barrel" evidence="6">
    <location>
        <begin position="627"/>
        <end position="987"/>
    </location>
</feature>
<dbReference type="GO" id="GO:0009279">
    <property type="term" value="C:cell outer membrane"/>
    <property type="evidence" value="ECO:0007669"/>
    <property type="project" value="UniProtKB-SubCell"/>
</dbReference>
<dbReference type="InterPro" id="IPR036942">
    <property type="entry name" value="Beta-barrel_TonB_sf"/>
</dbReference>
<keyword evidence="2 4" id="KW-0472">Membrane</keyword>
<accession>A0A328ADU1</accession>
<comment type="subcellular location">
    <subcellularLocation>
        <location evidence="1 4">Cell outer membrane</location>
    </subcellularLocation>
</comment>
<comment type="caution">
    <text evidence="8">The sequence shown here is derived from an EMBL/GenBank/DDBJ whole genome shotgun (WGS) entry which is preliminary data.</text>
</comment>
<dbReference type="InterPro" id="IPR000531">
    <property type="entry name" value="Beta-barrel_TonB"/>
</dbReference>
<keyword evidence="4" id="KW-0798">TonB box</keyword>
<comment type="similarity">
    <text evidence="4">Belongs to the TonB-dependent receptor family.</text>
</comment>
<feature type="signal peptide" evidence="5">
    <location>
        <begin position="1"/>
        <end position="28"/>
    </location>
</feature>
<evidence type="ECO:0000313" key="9">
    <source>
        <dbReference type="Proteomes" id="UP000249725"/>
    </source>
</evidence>
<evidence type="ECO:0000259" key="7">
    <source>
        <dbReference type="Pfam" id="PF07715"/>
    </source>
</evidence>
<dbReference type="Gene3D" id="2.170.130.10">
    <property type="entry name" value="TonB-dependent receptor, plug domain"/>
    <property type="match status" value="1"/>
</dbReference>
<feature type="domain" description="TonB-dependent receptor plug" evidence="7">
    <location>
        <begin position="61"/>
        <end position="166"/>
    </location>
</feature>
<dbReference type="AlphaFoldDB" id="A0A328ADU1"/>
<dbReference type="SUPFAM" id="SSF56935">
    <property type="entry name" value="Porins"/>
    <property type="match status" value="1"/>
</dbReference>
<dbReference type="RefSeq" id="WP_111515086.1">
    <property type="nucleotide sequence ID" value="NZ_QFYR01000002.1"/>
</dbReference>
<organism evidence="8 9">
    <name type="scientific">Phenylobacterium deserti</name>
    <dbReference type="NCBI Taxonomy" id="1914756"/>
    <lineage>
        <taxon>Bacteria</taxon>
        <taxon>Pseudomonadati</taxon>
        <taxon>Pseudomonadota</taxon>
        <taxon>Alphaproteobacteria</taxon>
        <taxon>Caulobacterales</taxon>
        <taxon>Caulobacteraceae</taxon>
        <taxon>Phenylobacterium</taxon>
    </lineage>
</organism>
<keyword evidence="9" id="KW-1185">Reference proteome</keyword>
<feature type="chain" id="PRO_5016245765" evidence="5">
    <location>
        <begin position="29"/>
        <end position="1021"/>
    </location>
</feature>
<gene>
    <name evidence="8" type="ORF">DJ018_11495</name>
</gene>
<dbReference type="Proteomes" id="UP000249725">
    <property type="component" value="Unassembled WGS sequence"/>
</dbReference>
<dbReference type="EMBL" id="QFYR01000002">
    <property type="protein sequence ID" value="RAK52801.1"/>
    <property type="molecule type" value="Genomic_DNA"/>
</dbReference>
<protein>
    <submittedName>
        <fullName evidence="8">TonB-dependent receptor</fullName>
    </submittedName>
</protein>
<evidence type="ECO:0000256" key="3">
    <source>
        <dbReference type="ARBA" id="ARBA00023237"/>
    </source>
</evidence>
<dbReference type="PANTHER" id="PTHR47234:SF2">
    <property type="entry name" value="TONB-DEPENDENT RECEPTOR"/>
    <property type="match status" value="1"/>
</dbReference>
<dbReference type="InterPro" id="IPR037066">
    <property type="entry name" value="Plug_dom_sf"/>
</dbReference>